<accession>A0A5C6AU08</accession>
<evidence type="ECO:0000259" key="3">
    <source>
        <dbReference type="Pfam" id="PF15902"/>
    </source>
</evidence>
<protein>
    <submittedName>
        <fullName evidence="4">Xyloglucanase Xgh74A</fullName>
        <ecNumber evidence="4">3.2.1.-</ecNumber>
    </submittedName>
</protein>
<dbReference type="EC" id="3.2.1.-" evidence="4"/>
<dbReference type="Proteomes" id="UP000320735">
    <property type="component" value="Unassembled WGS sequence"/>
</dbReference>
<evidence type="ECO:0000313" key="4">
    <source>
        <dbReference type="EMBL" id="TWU03078.1"/>
    </source>
</evidence>
<dbReference type="AlphaFoldDB" id="A0A5C6AU08"/>
<dbReference type="OrthoDB" id="290345at2"/>
<dbReference type="EMBL" id="SJPP01000006">
    <property type="protein sequence ID" value="TWU03078.1"/>
    <property type="molecule type" value="Genomic_DNA"/>
</dbReference>
<dbReference type="PROSITE" id="PS51257">
    <property type="entry name" value="PROKAR_LIPOPROTEIN"/>
    <property type="match status" value="1"/>
</dbReference>
<dbReference type="InterPro" id="IPR031778">
    <property type="entry name" value="Sortilin_N"/>
</dbReference>
<dbReference type="PANTHER" id="PTHR43739:SF5">
    <property type="entry name" value="EXO-ALPHA-SIALIDASE"/>
    <property type="match status" value="1"/>
</dbReference>
<organism evidence="4 5">
    <name type="scientific">Symmachiella macrocystis</name>
    <dbReference type="NCBI Taxonomy" id="2527985"/>
    <lineage>
        <taxon>Bacteria</taxon>
        <taxon>Pseudomonadati</taxon>
        <taxon>Planctomycetota</taxon>
        <taxon>Planctomycetia</taxon>
        <taxon>Planctomycetales</taxon>
        <taxon>Planctomycetaceae</taxon>
        <taxon>Symmachiella</taxon>
    </lineage>
</organism>
<dbReference type="GO" id="GO:0010411">
    <property type="term" value="P:xyloglucan metabolic process"/>
    <property type="evidence" value="ECO:0007669"/>
    <property type="project" value="TreeGrafter"/>
</dbReference>
<evidence type="ECO:0000313" key="5">
    <source>
        <dbReference type="Proteomes" id="UP000320735"/>
    </source>
</evidence>
<evidence type="ECO:0000256" key="1">
    <source>
        <dbReference type="ARBA" id="ARBA00022737"/>
    </source>
</evidence>
<dbReference type="CDD" id="cd15482">
    <property type="entry name" value="Sialidase_non-viral"/>
    <property type="match status" value="1"/>
</dbReference>
<dbReference type="GO" id="GO:0016798">
    <property type="term" value="F:hydrolase activity, acting on glycosyl bonds"/>
    <property type="evidence" value="ECO:0007669"/>
    <property type="project" value="UniProtKB-KW"/>
</dbReference>
<keyword evidence="4" id="KW-0378">Hydrolase</keyword>
<dbReference type="PANTHER" id="PTHR43739">
    <property type="entry name" value="XYLOGLUCANASE (EUROFUNG)"/>
    <property type="match status" value="1"/>
</dbReference>
<gene>
    <name evidence="4" type="primary">xghA</name>
    <name evidence="4" type="ORF">CA54_61620</name>
</gene>
<dbReference type="Pfam" id="PF15902">
    <property type="entry name" value="Sortilin-Vps10"/>
    <property type="match status" value="1"/>
</dbReference>
<feature type="compositionally biased region" description="Low complexity" evidence="2">
    <location>
        <begin position="37"/>
        <end position="51"/>
    </location>
</feature>
<proteinExistence type="predicted"/>
<dbReference type="RefSeq" id="WP_146374526.1">
    <property type="nucleotide sequence ID" value="NZ_SJPP01000006.1"/>
</dbReference>
<name>A0A5C6AU08_9PLAN</name>
<keyword evidence="5" id="KW-1185">Reference proteome</keyword>
<dbReference type="SUPFAM" id="SSF110296">
    <property type="entry name" value="Oligoxyloglucan reducing end-specific cellobiohydrolase"/>
    <property type="match status" value="4"/>
</dbReference>
<keyword evidence="4" id="KW-0326">Glycosidase</keyword>
<dbReference type="InterPro" id="IPR052025">
    <property type="entry name" value="Xyloglucanase_GH74"/>
</dbReference>
<feature type="region of interest" description="Disordered" evidence="2">
    <location>
        <begin position="26"/>
        <end position="65"/>
    </location>
</feature>
<reference evidence="4 5" key="1">
    <citation type="submission" date="2019-02" db="EMBL/GenBank/DDBJ databases">
        <title>Deep-cultivation of Planctomycetes and their phenomic and genomic characterization uncovers novel biology.</title>
        <authorList>
            <person name="Wiegand S."/>
            <person name="Jogler M."/>
            <person name="Boedeker C."/>
            <person name="Pinto D."/>
            <person name="Vollmers J."/>
            <person name="Rivas-Marin E."/>
            <person name="Kohn T."/>
            <person name="Peeters S.H."/>
            <person name="Heuer A."/>
            <person name="Rast P."/>
            <person name="Oberbeckmann S."/>
            <person name="Bunk B."/>
            <person name="Jeske O."/>
            <person name="Meyerdierks A."/>
            <person name="Storesund J.E."/>
            <person name="Kallscheuer N."/>
            <person name="Luecker S."/>
            <person name="Lage O.M."/>
            <person name="Pohl T."/>
            <person name="Merkel B.J."/>
            <person name="Hornburger P."/>
            <person name="Mueller R.-W."/>
            <person name="Bruemmer F."/>
            <person name="Labrenz M."/>
            <person name="Spormann A.M."/>
            <person name="Op Den Camp H."/>
            <person name="Overmann J."/>
            <person name="Amann R."/>
            <person name="Jetten M.S.M."/>
            <person name="Mascher T."/>
            <person name="Medema M.H."/>
            <person name="Devos D.P."/>
            <person name="Kaster A.-K."/>
            <person name="Ovreas L."/>
            <person name="Rohde M."/>
            <person name="Galperin M.Y."/>
            <person name="Jogler C."/>
        </authorList>
    </citation>
    <scope>NUCLEOTIDE SEQUENCE [LARGE SCALE GENOMIC DNA]</scope>
    <source>
        <strain evidence="4 5">CA54</strain>
    </source>
</reference>
<dbReference type="InterPro" id="IPR015943">
    <property type="entry name" value="WD40/YVTN_repeat-like_dom_sf"/>
</dbReference>
<dbReference type="Gene3D" id="2.130.10.10">
    <property type="entry name" value="YVTN repeat-like/Quinoprotein amine dehydrogenase"/>
    <property type="match status" value="4"/>
</dbReference>
<evidence type="ECO:0000256" key="2">
    <source>
        <dbReference type="SAM" id="MobiDB-lite"/>
    </source>
</evidence>
<keyword evidence="1" id="KW-0677">Repeat</keyword>
<comment type="caution">
    <text evidence="4">The sequence shown here is derived from an EMBL/GenBank/DDBJ whole genome shotgun (WGS) entry which is preliminary data.</text>
</comment>
<feature type="domain" description="Sortilin N-terminal" evidence="3">
    <location>
        <begin position="170"/>
        <end position="296"/>
    </location>
</feature>
<sequence>MQFQDSRRIVAALAVIVMAGCVEQPPKAGAVQPPPEATATNAEPAQQAETAVSDPEAAPTDEEPALPIVKDEFQQSIQALEWRNIGPFNGGRGTSVVGHPTDRNVFYFGHSSGGLWKTEDAGAYWIPVGDGQFRYASVGAIALHEKNPDIMYVGLGEPQMRQSVSWGDGMYKTTDGGETWTHLGLEEARQISKVIIHPDDPNRVYVASMGHTWGESPERGVFRTKDGGKTWDKVLFKSDKTGAIDMAMSPENPNILFAALWEFERKAWGAKTAGPEGGLWKSTDGGDTWQEITRNQGLPDGMWGRVGLDMSAADPNRVYALIDNETKQGLYRSDDLGETWRFVSDDANITARPFYFYHLHADPSNADNLWVPGNKLWRSMDAGKTWVLEPGIKDDFQDCWIDPKDPDRMIVTCDGGTQVTLTGGKTWSSFANQSGVQFYRVDTDDQFPYRVYGNAQDLLVYSVPSSSRWGGIPLHMTDSISSGETGRAVPKPGDPNIVYSLATGATYGGATHFTVNNVKTGQTEPRSVWPEILFGTPASEFKYRFNWQAPFLVSPHDPKTIYMAGNVVFRTRDEGMTWEKISDDLTHNMEDKMKVAGAPWLPEYFGQETFSTIHRLVESPHEKGVLWAGSDDGLVHLTRDGGKTWNNVTPPGLPELSGIYEIEVSPHDAATVYIAITRYRKADDYSPYLLKTADYGKTWKRLDSNFSQDEITRTIREDTVRKGLLFVGTETGIYTSIDDGNQWRRLNLNMPSVPVHDIEVKNADLVIATHGRGFWILDDINPLRQYTPELARKTAHLFKPEDHTRFGYNWWIDYGGGPPSDEKYFFVRNAEPGYTFYERGTVNGERKREFIDAGEGRPLGVIIDYLVSDQAKEISLTILDEDGNEIRTFGKDDISTETFENIAGREYGGNADAMQATASVGKGLNRFIWDMRYPPVSQIPGRPPVVINPIAKPGTYQVRLTVDGKSQTQSFELKVNPNETYTRVQTDEKGKAWMALYEQSEKTVQAILKAAEAKKKAVKAAKADPTLKDAADEVAKVADKFEASMVSTGTTLVQIISEPTKPLAFLTSLHNLLEHTEGPPNKPWYQVFEKYSGEIDVKIAEFDKELGKVMAPFE</sequence>